<evidence type="ECO:0000256" key="6">
    <source>
        <dbReference type="ARBA" id="ARBA00022679"/>
    </source>
</evidence>
<dbReference type="EMBL" id="CAACVS010000065">
    <property type="protein sequence ID" value="VEU35655.1"/>
    <property type="molecule type" value="Genomic_DNA"/>
</dbReference>
<evidence type="ECO:0000256" key="9">
    <source>
        <dbReference type="SAM" id="SignalP"/>
    </source>
</evidence>
<evidence type="ECO:0000313" key="12">
    <source>
        <dbReference type="EMBL" id="VEU35655.1"/>
    </source>
</evidence>
<reference evidence="12 13" key="1">
    <citation type="submission" date="2019-01" db="EMBL/GenBank/DDBJ databases">
        <authorList>
            <person name="Ferrante I. M."/>
        </authorList>
    </citation>
    <scope>NUCLEOTIDE SEQUENCE [LARGE SCALE GENOMIC DNA]</scope>
    <source>
        <strain evidence="12 13">B856</strain>
    </source>
</reference>
<organism evidence="12 13">
    <name type="scientific">Pseudo-nitzschia multistriata</name>
    <dbReference type="NCBI Taxonomy" id="183589"/>
    <lineage>
        <taxon>Eukaryota</taxon>
        <taxon>Sar</taxon>
        <taxon>Stramenopiles</taxon>
        <taxon>Ochrophyta</taxon>
        <taxon>Bacillariophyta</taxon>
        <taxon>Bacillariophyceae</taxon>
        <taxon>Bacillariophycidae</taxon>
        <taxon>Bacillariales</taxon>
        <taxon>Bacillariaceae</taxon>
        <taxon>Pseudo-nitzschia</taxon>
    </lineage>
</organism>
<dbReference type="InterPro" id="IPR026017">
    <property type="entry name" value="Lumazine-bd_dom"/>
</dbReference>
<feature type="compositionally biased region" description="Basic residues" evidence="8">
    <location>
        <begin position="485"/>
        <end position="508"/>
    </location>
</feature>
<dbReference type="OrthoDB" id="2019031at2759"/>
<dbReference type="EC" id="2.5.1.9" evidence="3"/>
<dbReference type="FunFam" id="2.40.30.20:FF:000004">
    <property type="entry name" value="Riboflavin synthase, alpha subunit"/>
    <property type="match status" value="1"/>
</dbReference>
<evidence type="ECO:0000256" key="8">
    <source>
        <dbReference type="SAM" id="MobiDB-lite"/>
    </source>
</evidence>
<comment type="pathway">
    <text evidence="2">Cofactor biosynthesis; riboflavin biosynthesis; riboflavin from 2-hydroxy-3-oxobutyl phosphate and 5-amino-6-(D-ribitylamino)uracil: step 2/2.</text>
</comment>
<comment type="function">
    <text evidence="1">Catalyzes the dismutation of two molecules of 6,7-dimethyl-8-ribityllumazine, resulting in the formation of riboflavin and 5-amino-6-(D-ribitylamino)uracil.</text>
</comment>
<keyword evidence="5" id="KW-0686">Riboflavin biosynthesis</keyword>
<dbReference type="PANTHER" id="PTHR21098:SF0">
    <property type="entry name" value="RIBOFLAVIN SYNTHASE"/>
    <property type="match status" value="1"/>
</dbReference>
<dbReference type="GO" id="GO:0004746">
    <property type="term" value="F:riboflavin synthase activity"/>
    <property type="evidence" value="ECO:0007669"/>
    <property type="project" value="UniProtKB-EC"/>
</dbReference>
<dbReference type="Pfam" id="PF00677">
    <property type="entry name" value="Lum_binding"/>
    <property type="match status" value="2"/>
</dbReference>
<keyword evidence="7" id="KW-0677">Repeat</keyword>
<evidence type="ECO:0000259" key="10">
    <source>
        <dbReference type="PROSITE" id="PS51177"/>
    </source>
</evidence>
<dbReference type="Proteomes" id="UP000291116">
    <property type="component" value="Unassembled WGS sequence"/>
</dbReference>
<dbReference type="Gene3D" id="2.40.30.20">
    <property type="match status" value="2"/>
</dbReference>
<dbReference type="GO" id="GO:0009231">
    <property type="term" value="P:riboflavin biosynthetic process"/>
    <property type="evidence" value="ECO:0007669"/>
    <property type="project" value="UniProtKB-KW"/>
</dbReference>
<dbReference type="NCBIfam" id="TIGR00187">
    <property type="entry name" value="ribE"/>
    <property type="match status" value="1"/>
</dbReference>
<accession>A0A448Z0X9</accession>
<keyword evidence="9" id="KW-0732">Signal</keyword>
<feature type="domain" description="RAP" evidence="11">
    <location>
        <begin position="1480"/>
        <end position="1592"/>
    </location>
</feature>
<evidence type="ECO:0000256" key="1">
    <source>
        <dbReference type="ARBA" id="ARBA00002803"/>
    </source>
</evidence>
<dbReference type="InterPro" id="IPR001783">
    <property type="entry name" value="Lumazine-bd"/>
</dbReference>
<evidence type="ECO:0000256" key="5">
    <source>
        <dbReference type="ARBA" id="ARBA00022619"/>
    </source>
</evidence>
<evidence type="ECO:0000256" key="4">
    <source>
        <dbReference type="ARBA" id="ARBA00013950"/>
    </source>
</evidence>
<dbReference type="CDD" id="cd00402">
    <property type="entry name" value="Riboflavin_synthase_like"/>
    <property type="match status" value="1"/>
</dbReference>
<evidence type="ECO:0000259" key="11">
    <source>
        <dbReference type="PROSITE" id="PS51286"/>
    </source>
</evidence>
<dbReference type="Pfam" id="PF08373">
    <property type="entry name" value="RAP"/>
    <property type="match status" value="1"/>
</dbReference>
<feature type="region of interest" description="Disordered" evidence="8">
    <location>
        <begin position="285"/>
        <end position="357"/>
    </location>
</feature>
<gene>
    <name evidence="12" type="ORF">PSNMU_V1.4_AUG-EV-PASAV3_0024000</name>
</gene>
<keyword evidence="13" id="KW-1185">Reference proteome</keyword>
<feature type="chain" id="PRO_5019285661" description="Riboflavin synthase" evidence="9">
    <location>
        <begin position="22"/>
        <end position="1595"/>
    </location>
</feature>
<dbReference type="InterPro" id="IPR023366">
    <property type="entry name" value="ATP_synth_asu-like_sf"/>
</dbReference>
<dbReference type="PANTHER" id="PTHR21098">
    <property type="entry name" value="RIBOFLAVIN SYNTHASE ALPHA CHAIN"/>
    <property type="match status" value="1"/>
</dbReference>
<dbReference type="PROSITE" id="PS51286">
    <property type="entry name" value="RAP"/>
    <property type="match status" value="1"/>
</dbReference>
<feature type="region of interest" description="Disordered" evidence="8">
    <location>
        <begin position="363"/>
        <end position="382"/>
    </location>
</feature>
<feature type="domain" description="Lumazine-binding" evidence="10">
    <location>
        <begin position="156"/>
        <end position="258"/>
    </location>
</feature>
<proteinExistence type="predicted"/>
<dbReference type="SUPFAM" id="SSF63380">
    <property type="entry name" value="Riboflavin synthase domain-like"/>
    <property type="match status" value="2"/>
</dbReference>
<sequence>MTNFSFVFALAASLLSTTTHAFAPKSTLVATTAATAATMNHQNSAQGMFTGIVEEMGTVVKMEDRNDMTLWDGSIGSGTELTVRGSVVMDGAYLGCSICVSGVCLTATVLDDQHGTFTVGLAPETLDKTYFRSLQPGQAVNLERASEIGGRNSGHFVQGHVDGTGTIVDKRVDGDSLRITVQVDEEFADAIVRYVVPKGFIAIDGTSLTVVDVDVENRTFGFMLVEYTQKKIVIPNKAIGEKVNLEVDVLGKYSETAMASLMPRLEALEARVEYLEKKLLTASNAAAASPPPKVGNTATPPTTVRSAGPVITEGTPSFKGGISDDGVLGGDPNDNRMMRPEGNVGTAGDSDNAADGNNEVRRVSVAPDPKMDDNGGVSGDKFTSDFEKMKKRIRIAPVLTPMNNDNATSLLSGIHGASRHNILLFSLILSGFCIYGIESFGQNGRSSIIHHGVRNRRRFKSVTRGTTEPHLPLHSVSTKQQAHPPNRKGTRKNYKGKHNYHKNGRNKNKGNNNGYKRRQGGGLNEYGQLNRKITQEETAQGVLSLLASTKGALSSVAGGGTMSTVNFSTSIHRIARHMTLYTTKNLPGNERAKILSDPRFALLICSTSEALLDGAEKYESQYKSNNRKMNPSSSGRVCFGARELSNIVWAIAKLNIAPPDSVLKVDIDNAEKLLREKSKDVRSIIFEVAKHRASPGSSSSSPSASSWIPALSELCGVLVDAVSSKALDLDPKRFQQQELSNLMWASATTKRPSENVFKYVVSSIIASAEQRKHIKLCNENNPNNKDSVKDEKGAVPQEWSIPLWVLAKSGTDLGHEEELLPFVNDMMDNEPGFLERFKPQELSNSVWAAATIISKRPQAAMGAASDAALGILRHTSRELIRREGEGYKTQELANSAWAMATLGFGVKKQTTSATSKDCHLTHTYTYLVSDDPEGDRALMEEAMKITLEKTKQNLRRFTSQELNNLCWAMARLEEKDEGLIHMIGRELANPRKSVNSQDLSTSLWAMATMEYYDEDLYRSVVARFPGIGPHGFNPQEFSNTVWALATAGVVPEYSNAFDDKLLPSDLRPTKEEALRDPVTSIFAAAASELIRRPNEFKTQEIKDVLWSFTRVGMRHPELFRSMAEYLVGKEDNLETTGRGLDEFNSQGLANLAYSFARHTQLGGETMNKYERRCRIPFTGGKLAYYTISYLDVGEGLLRKLFAAIAKAGLENYDNLSKCSAQDVSNTVWAFGILGLKHERFLNAVEGTLRKRMESYVRGDKSSFIQGQEMSNALWALATLNYIPSGLLSLVERYFLELLHHGLTVSNISRLITRQELANIAWVAAVFGEYPSKLIKMLYMGILGVGEKPDPAYIQNVYNDSGIQATHSNSMLYLQIMMDFDLGRKKNTFALPNDFPSAWASSMAVMNDGSSVDSSNGIMEISTTTSGIQNRISMAFDRIDFGHVDEHLFTMKDLATEFDIQMPPFPVEVLSVDIANIESKIGIEVDGPGHWVSNIDPATNHNILASVGEYRGPAPNESKKGSDHNRIFEYNFIWNSEDQMINGATSLKQRMFQHMGWDIINIPFWEWNRVDISNPNITNDSSRLKAQEDYCRSLLE</sequence>
<feature type="domain" description="Lumazine-binding" evidence="10">
    <location>
        <begin position="48"/>
        <end position="155"/>
    </location>
</feature>
<dbReference type="InterPro" id="IPR017938">
    <property type="entry name" value="Riboflavin_synthase-like_b-brl"/>
</dbReference>
<evidence type="ECO:0000313" key="13">
    <source>
        <dbReference type="Proteomes" id="UP000291116"/>
    </source>
</evidence>
<feature type="region of interest" description="Disordered" evidence="8">
    <location>
        <begin position="459"/>
        <end position="524"/>
    </location>
</feature>
<dbReference type="InterPro" id="IPR013584">
    <property type="entry name" value="RAP"/>
</dbReference>
<dbReference type="NCBIfam" id="NF006767">
    <property type="entry name" value="PRK09289.1"/>
    <property type="match status" value="1"/>
</dbReference>
<evidence type="ECO:0000256" key="2">
    <source>
        <dbReference type="ARBA" id="ARBA00004887"/>
    </source>
</evidence>
<keyword evidence="6" id="KW-0808">Transferase</keyword>
<evidence type="ECO:0000256" key="7">
    <source>
        <dbReference type="ARBA" id="ARBA00022737"/>
    </source>
</evidence>
<name>A0A448Z0X9_9STRA</name>
<feature type="compositionally biased region" description="Polar residues" evidence="8">
    <location>
        <begin position="296"/>
        <end position="305"/>
    </location>
</feature>
<evidence type="ECO:0000256" key="3">
    <source>
        <dbReference type="ARBA" id="ARBA00012827"/>
    </source>
</evidence>
<dbReference type="PROSITE" id="PS51177">
    <property type="entry name" value="LUMAZINE_BIND"/>
    <property type="match status" value="2"/>
</dbReference>
<feature type="signal peptide" evidence="9">
    <location>
        <begin position="1"/>
        <end position="21"/>
    </location>
</feature>
<protein>
    <recommendedName>
        <fullName evidence="4">Riboflavin synthase</fullName>
        <ecNumber evidence="3">2.5.1.9</ecNumber>
    </recommendedName>
</protein>